<dbReference type="GO" id="GO:0015808">
    <property type="term" value="P:L-alanine transport"/>
    <property type="evidence" value="ECO:0007669"/>
    <property type="project" value="TreeGrafter"/>
</dbReference>
<dbReference type="PANTHER" id="PTHR45772">
    <property type="entry name" value="CONSERVED COMPONENT OF ABC TRANSPORTER FOR NATURAL AMINO ACIDS-RELATED"/>
    <property type="match status" value="1"/>
</dbReference>
<keyword evidence="2" id="KW-0547">Nucleotide-binding</keyword>
<dbReference type="InterPro" id="IPR027417">
    <property type="entry name" value="P-loop_NTPase"/>
</dbReference>
<dbReference type="Proteomes" id="UP000182306">
    <property type="component" value="Plasmid C"/>
</dbReference>
<dbReference type="GO" id="GO:1903806">
    <property type="term" value="P:L-isoleucine import across plasma membrane"/>
    <property type="evidence" value="ECO:0007669"/>
    <property type="project" value="TreeGrafter"/>
</dbReference>
<dbReference type="GO" id="GO:0015192">
    <property type="term" value="F:L-phenylalanine transmembrane transporter activity"/>
    <property type="evidence" value="ECO:0007669"/>
    <property type="project" value="TreeGrafter"/>
</dbReference>
<dbReference type="GO" id="GO:0005524">
    <property type="term" value="F:ATP binding"/>
    <property type="evidence" value="ECO:0007669"/>
    <property type="project" value="UniProtKB-KW"/>
</dbReference>
<geneLocation type="plasmid" evidence="4 5">
    <name>C</name>
</geneLocation>
<dbReference type="SUPFAM" id="SSF52540">
    <property type="entry name" value="P-loop containing nucleoside triphosphate hydrolases"/>
    <property type="match status" value="1"/>
</dbReference>
<dbReference type="GO" id="GO:0005886">
    <property type="term" value="C:plasma membrane"/>
    <property type="evidence" value="ECO:0007669"/>
    <property type="project" value="TreeGrafter"/>
</dbReference>
<proteinExistence type="predicted"/>
<keyword evidence="3 4" id="KW-0067">ATP-binding</keyword>
<dbReference type="GO" id="GO:0015188">
    <property type="term" value="F:L-isoleucine transmembrane transporter activity"/>
    <property type="evidence" value="ECO:0007669"/>
    <property type="project" value="TreeGrafter"/>
</dbReference>
<dbReference type="CDD" id="cd03219">
    <property type="entry name" value="ABC_Mj1267_LivG_branched"/>
    <property type="match status" value="1"/>
</dbReference>
<dbReference type="InterPro" id="IPR003593">
    <property type="entry name" value="AAA+_ATPase"/>
</dbReference>
<dbReference type="GO" id="GO:0005304">
    <property type="term" value="F:L-valine transmembrane transporter activity"/>
    <property type="evidence" value="ECO:0007669"/>
    <property type="project" value="TreeGrafter"/>
</dbReference>
<protein>
    <submittedName>
        <fullName evidence="4">High-affinity branched-chain amino acid transport ATP-binding protein LivG</fullName>
    </submittedName>
</protein>
<dbReference type="OrthoDB" id="9779872at2"/>
<name>A0A1L3LYL5_9HYPH</name>
<evidence type="ECO:0000313" key="4">
    <source>
        <dbReference type="EMBL" id="APG95209.1"/>
    </source>
</evidence>
<keyword evidence="1" id="KW-0813">Transport</keyword>
<dbReference type="RefSeq" id="WP_037381132.1">
    <property type="nucleotide sequence ID" value="NZ_CP013110.1"/>
</dbReference>
<dbReference type="EMBL" id="CP013110">
    <property type="protein sequence ID" value="APG95209.1"/>
    <property type="molecule type" value="Genomic_DNA"/>
</dbReference>
<dbReference type="PANTHER" id="PTHR45772:SF7">
    <property type="entry name" value="AMINO ACID ABC TRANSPORTER ATP-BINDING PROTEIN"/>
    <property type="match status" value="1"/>
</dbReference>
<dbReference type="AlphaFoldDB" id="A0A1L3LYL5"/>
<keyword evidence="4" id="KW-0614">Plasmid</keyword>
<dbReference type="Pfam" id="PF12399">
    <property type="entry name" value="BCA_ABC_TP_C"/>
    <property type="match status" value="1"/>
</dbReference>
<dbReference type="KEGG" id="same:SAMCFNEI73_pC1505"/>
<evidence type="ECO:0000256" key="3">
    <source>
        <dbReference type="ARBA" id="ARBA00022840"/>
    </source>
</evidence>
<evidence type="ECO:0000313" key="5">
    <source>
        <dbReference type="Proteomes" id="UP000182306"/>
    </source>
</evidence>
<evidence type="ECO:0000256" key="1">
    <source>
        <dbReference type="ARBA" id="ARBA00022448"/>
    </source>
</evidence>
<dbReference type="InterPro" id="IPR003439">
    <property type="entry name" value="ABC_transporter-like_ATP-bd"/>
</dbReference>
<dbReference type="Gene3D" id="3.40.50.300">
    <property type="entry name" value="P-loop containing nucleotide triphosphate hydrolases"/>
    <property type="match status" value="1"/>
</dbReference>
<sequence length="251" mass="27061">MAKSPKQKLQAKNVHVVFGGIKALTGVTLTLNAGDILGLIGPNGAGKTTLVNVLSGFQKPKPGTIELDGRDVSDLSPRKMAQAGIGRSFQAARLFRKLTVLENLTVAGLGIGLSRKAATSQARDILDWIGYRHGHDRQCDSLPYSDERRISIARALALQPSFTLLDEPASGMNEQECELLMETITGIPKNFGCGVMLIEHNMQVIMGVCHRIHVLDGGRSLAEGSPEEVRNDPNVLRAYLGDRASQKNAVI</sequence>
<dbReference type="GO" id="GO:1903805">
    <property type="term" value="P:L-valine import across plasma membrane"/>
    <property type="evidence" value="ECO:0007669"/>
    <property type="project" value="TreeGrafter"/>
</dbReference>
<dbReference type="GO" id="GO:0016887">
    <property type="term" value="F:ATP hydrolysis activity"/>
    <property type="evidence" value="ECO:0007669"/>
    <property type="project" value="InterPro"/>
</dbReference>
<dbReference type="GO" id="GO:0042941">
    <property type="term" value="P:D-alanine transmembrane transport"/>
    <property type="evidence" value="ECO:0007669"/>
    <property type="project" value="TreeGrafter"/>
</dbReference>
<organism evidence="4 5">
    <name type="scientific">Sinorhizobium americanum</name>
    <dbReference type="NCBI Taxonomy" id="194963"/>
    <lineage>
        <taxon>Bacteria</taxon>
        <taxon>Pseudomonadati</taxon>
        <taxon>Pseudomonadota</taxon>
        <taxon>Alphaproteobacteria</taxon>
        <taxon>Hyphomicrobiales</taxon>
        <taxon>Rhizobiaceae</taxon>
        <taxon>Sinorhizobium/Ensifer group</taxon>
        <taxon>Sinorhizobium</taxon>
    </lineage>
</organism>
<accession>A0A1L3LYL5</accession>
<dbReference type="InterPro" id="IPR051120">
    <property type="entry name" value="ABC_AA/LPS_Transport"/>
</dbReference>
<gene>
    <name evidence="4" type="primary">livG</name>
    <name evidence="4" type="ORF">SAMCFNEI73_pC1505</name>
</gene>
<dbReference type="InterPro" id="IPR032823">
    <property type="entry name" value="BCA_ABC_TP_C"/>
</dbReference>
<evidence type="ECO:0000256" key="2">
    <source>
        <dbReference type="ARBA" id="ARBA00022741"/>
    </source>
</evidence>
<dbReference type="PROSITE" id="PS50893">
    <property type="entry name" value="ABC_TRANSPORTER_2"/>
    <property type="match status" value="1"/>
</dbReference>
<dbReference type="SMART" id="SM00382">
    <property type="entry name" value="AAA"/>
    <property type="match status" value="1"/>
</dbReference>
<keyword evidence="5" id="KW-1185">Reference proteome</keyword>
<dbReference type="Pfam" id="PF00005">
    <property type="entry name" value="ABC_tran"/>
    <property type="match status" value="1"/>
</dbReference>
<reference evidence="4 5" key="1">
    <citation type="submission" date="2015-10" db="EMBL/GenBank/DDBJ databases">
        <title>Genomic differences between typical nodule nitrogen-fixing rhizobial strains and those coming from bean seeds.</title>
        <authorList>
            <person name="Peralta H."/>
            <person name="Aguilar-Vera A."/>
            <person name="Diaz R."/>
            <person name="Mora Y."/>
            <person name="Martinez-Batallar G."/>
            <person name="Salazar E."/>
            <person name="Vargas-Lagunas C."/>
            <person name="Encarnacion S."/>
            <person name="Girard L."/>
            <person name="Mora J."/>
        </authorList>
    </citation>
    <scope>NUCLEOTIDE SEQUENCE [LARGE SCALE GENOMIC DNA]</scope>
    <source>
        <strain evidence="4 5">CFNEI 73</strain>
        <plasmid evidence="4 5">C</plasmid>
    </source>
</reference>